<evidence type="ECO:0000259" key="6">
    <source>
        <dbReference type="PROSITE" id="PS50943"/>
    </source>
</evidence>
<dbReference type="FunFam" id="1.10.10.2830:FF:000001">
    <property type="entry name" value="Chromosome partitioning protein ParB"/>
    <property type="match status" value="1"/>
</dbReference>
<dbReference type="InterPro" id="IPR004437">
    <property type="entry name" value="ParB/RepB/Spo0J"/>
</dbReference>
<dbReference type="Pfam" id="PF23552">
    <property type="entry name" value="ParB_C"/>
    <property type="match status" value="1"/>
</dbReference>
<dbReference type="GO" id="GO:0045881">
    <property type="term" value="P:positive regulation of sporulation resulting in formation of a cellular spore"/>
    <property type="evidence" value="ECO:0007669"/>
    <property type="project" value="TreeGrafter"/>
</dbReference>
<dbReference type="GO" id="GO:0005694">
    <property type="term" value="C:chromosome"/>
    <property type="evidence" value="ECO:0007669"/>
    <property type="project" value="TreeGrafter"/>
</dbReference>
<dbReference type="InterPro" id="IPR050336">
    <property type="entry name" value="Chromosome_partition/occlusion"/>
</dbReference>
<dbReference type="NCBIfam" id="TIGR00180">
    <property type="entry name" value="parB_part"/>
    <property type="match status" value="1"/>
</dbReference>
<dbReference type="SUPFAM" id="SSF110849">
    <property type="entry name" value="ParB/Sulfiredoxin"/>
    <property type="match status" value="1"/>
</dbReference>
<dbReference type="SMART" id="SM00470">
    <property type="entry name" value="ParB"/>
    <property type="match status" value="1"/>
</dbReference>
<keyword evidence="8" id="KW-1185">Reference proteome</keyword>
<comment type="similarity">
    <text evidence="2">Belongs to the ParB family.</text>
</comment>
<dbReference type="InterPro" id="IPR001387">
    <property type="entry name" value="Cro/C1-type_HTH"/>
</dbReference>
<dbReference type="GO" id="GO:0007059">
    <property type="term" value="P:chromosome segregation"/>
    <property type="evidence" value="ECO:0007669"/>
    <property type="project" value="UniProtKB-KW"/>
</dbReference>
<comment type="caution">
    <text evidence="7">The sequence shown here is derived from an EMBL/GenBank/DDBJ whole genome shotgun (WGS) entry which is preliminary data.</text>
</comment>
<name>A0A6N7IT09_9FIRM</name>
<dbReference type="Proteomes" id="UP000441717">
    <property type="component" value="Unassembled WGS sequence"/>
</dbReference>
<dbReference type="InterPro" id="IPR057240">
    <property type="entry name" value="ParB_dimer_C"/>
</dbReference>
<dbReference type="GO" id="GO:0003677">
    <property type="term" value="F:DNA binding"/>
    <property type="evidence" value="ECO:0007669"/>
    <property type="project" value="UniProtKB-KW"/>
</dbReference>
<feature type="domain" description="HTH cro/C1-type" evidence="6">
    <location>
        <begin position="132"/>
        <end position="158"/>
    </location>
</feature>
<dbReference type="Pfam" id="PF02195">
    <property type="entry name" value="ParB_N"/>
    <property type="match status" value="1"/>
</dbReference>
<comment type="subcellular location">
    <subcellularLocation>
        <location evidence="1">Cytoplasm</location>
        <location evidence="1">Nucleoid</location>
    </subcellularLocation>
</comment>
<evidence type="ECO:0000256" key="3">
    <source>
        <dbReference type="ARBA" id="ARBA00022829"/>
    </source>
</evidence>
<dbReference type="FunFam" id="3.90.1530.30:FF:000001">
    <property type="entry name" value="Chromosome partitioning protein ParB"/>
    <property type="match status" value="1"/>
</dbReference>
<accession>A0A6N7IT09</accession>
<dbReference type="InterPro" id="IPR036086">
    <property type="entry name" value="ParB/Sulfiredoxin_sf"/>
</dbReference>
<dbReference type="InterPro" id="IPR003115">
    <property type="entry name" value="ParB_N"/>
</dbReference>
<evidence type="ECO:0000256" key="2">
    <source>
        <dbReference type="ARBA" id="ARBA00006295"/>
    </source>
</evidence>
<dbReference type="CDD" id="cd00093">
    <property type="entry name" value="HTH_XRE"/>
    <property type="match status" value="1"/>
</dbReference>
<evidence type="ECO:0000256" key="4">
    <source>
        <dbReference type="ARBA" id="ARBA00023125"/>
    </source>
</evidence>
<dbReference type="Gene3D" id="1.10.10.2830">
    <property type="match status" value="1"/>
</dbReference>
<keyword evidence="4" id="KW-0238">DNA-binding</keyword>
<evidence type="ECO:0000313" key="7">
    <source>
        <dbReference type="EMBL" id="MQL53192.1"/>
    </source>
</evidence>
<dbReference type="CDD" id="cd16393">
    <property type="entry name" value="SPO0J_N"/>
    <property type="match status" value="1"/>
</dbReference>
<evidence type="ECO:0000313" key="8">
    <source>
        <dbReference type="Proteomes" id="UP000441717"/>
    </source>
</evidence>
<proteinExistence type="inferred from homology"/>
<dbReference type="Pfam" id="PF17762">
    <property type="entry name" value="HTH_ParB"/>
    <property type="match status" value="1"/>
</dbReference>
<keyword evidence="3" id="KW-0159">Chromosome partition</keyword>
<dbReference type="PANTHER" id="PTHR33375:SF1">
    <property type="entry name" value="CHROMOSOME-PARTITIONING PROTEIN PARB-RELATED"/>
    <property type="match status" value="1"/>
</dbReference>
<evidence type="ECO:0000256" key="1">
    <source>
        <dbReference type="ARBA" id="ARBA00004453"/>
    </source>
</evidence>
<evidence type="ECO:0000256" key="5">
    <source>
        <dbReference type="SAM" id="MobiDB-lite"/>
    </source>
</evidence>
<organism evidence="7 8">
    <name type="scientific">Desulfofundulus thermobenzoicus</name>
    <dbReference type="NCBI Taxonomy" id="29376"/>
    <lineage>
        <taxon>Bacteria</taxon>
        <taxon>Bacillati</taxon>
        <taxon>Bacillota</taxon>
        <taxon>Clostridia</taxon>
        <taxon>Eubacteriales</taxon>
        <taxon>Peptococcaceae</taxon>
        <taxon>Desulfofundulus</taxon>
    </lineage>
</organism>
<dbReference type="PANTHER" id="PTHR33375">
    <property type="entry name" value="CHROMOSOME-PARTITIONING PROTEIN PARB-RELATED"/>
    <property type="match status" value="1"/>
</dbReference>
<feature type="region of interest" description="Disordered" evidence="5">
    <location>
        <begin position="218"/>
        <end position="244"/>
    </location>
</feature>
<dbReference type="Gene3D" id="3.90.1530.30">
    <property type="match status" value="1"/>
</dbReference>
<gene>
    <name evidence="7" type="ORF">GFC01_13175</name>
</gene>
<dbReference type="InterPro" id="IPR041468">
    <property type="entry name" value="HTH_ParB/Spo0J"/>
</dbReference>
<dbReference type="GO" id="GO:0009295">
    <property type="term" value="C:nucleoid"/>
    <property type="evidence" value="ECO:0007669"/>
    <property type="project" value="UniProtKB-SubCell"/>
</dbReference>
<dbReference type="PROSITE" id="PS50943">
    <property type="entry name" value="HTH_CROC1"/>
    <property type="match status" value="1"/>
</dbReference>
<reference evidence="7 8" key="1">
    <citation type="submission" date="2019-10" db="EMBL/GenBank/DDBJ databases">
        <title>Comparative genomics of sulfur disproportionating microorganisms.</title>
        <authorList>
            <person name="Ward L.M."/>
            <person name="Bertran E."/>
            <person name="Johnston D."/>
        </authorList>
    </citation>
    <scope>NUCLEOTIDE SEQUENCE [LARGE SCALE GENOMIC DNA]</scope>
    <source>
        <strain evidence="7 8">DSM 14055</strain>
    </source>
</reference>
<dbReference type="EMBL" id="WHYR01000041">
    <property type="protein sequence ID" value="MQL53192.1"/>
    <property type="molecule type" value="Genomic_DNA"/>
</dbReference>
<dbReference type="RefSeq" id="WP_152947669.1">
    <property type="nucleotide sequence ID" value="NZ_WHYR01000041.1"/>
</dbReference>
<protein>
    <submittedName>
        <fullName evidence="7">ParB/RepB/Spo0J family partition protein</fullName>
    </submittedName>
</protein>
<dbReference type="OrthoDB" id="9802051at2"/>
<dbReference type="AlphaFoldDB" id="A0A6N7IT09"/>
<sequence>MTKKRGLGKGLDALIPVVEPDLAGSLRQIPVNSVRPNPRQPRQLLDDARLEELASSIREHGVVQPIVVRPLPGGQYELIAGERRWRACLSLGEEFIPALVRDYDEVEAAAVTLIENIQREDLNPLEEAMAYRRLIDEFGMTQEELARKVGKSRSFIANTMRLLGLPDEVREMLGNGQITAGHARAVLSLEDADKQIAAAREVVAAGLNVRDTEELVRRYAGQDGDQQEKKGRRSGSGSVSHTNEEMESMEAMLGGALGTAVHIRSRRGGTGVIEICYESRAQLEEIISLLLR</sequence>